<evidence type="ECO:0000313" key="1">
    <source>
        <dbReference type="EMBL" id="KZX17531.1"/>
    </source>
</evidence>
<accession>A0A166FCE4</accession>
<dbReference type="PATRIC" id="fig|47311.3.peg.222"/>
<gene>
    <name evidence="1" type="ORF">MBCUT_02060</name>
</gene>
<proteinExistence type="predicted"/>
<reference evidence="1 2" key="1">
    <citation type="submission" date="2016-04" db="EMBL/GenBank/DDBJ databases">
        <title>Genome sequence of Methanobrevibacter cuticularis DSM 11139.</title>
        <authorList>
            <person name="Poehlein A."/>
            <person name="Seedorf H."/>
            <person name="Daniel R."/>
        </authorList>
    </citation>
    <scope>NUCLEOTIDE SEQUENCE [LARGE SCALE GENOMIC DNA]</scope>
    <source>
        <strain evidence="1 2">DSM 11139</strain>
    </source>
</reference>
<organism evidence="1 2">
    <name type="scientific">Methanobrevibacter cuticularis</name>
    <dbReference type="NCBI Taxonomy" id="47311"/>
    <lineage>
        <taxon>Archaea</taxon>
        <taxon>Methanobacteriati</taxon>
        <taxon>Methanobacteriota</taxon>
        <taxon>Methanomada group</taxon>
        <taxon>Methanobacteria</taxon>
        <taxon>Methanobacteriales</taxon>
        <taxon>Methanobacteriaceae</taxon>
        <taxon>Methanobrevibacter</taxon>
    </lineage>
</organism>
<evidence type="ECO:0000313" key="2">
    <source>
        <dbReference type="Proteomes" id="UP000077275"/>
    </source>
</evidence>
<protein>
    <submittedName>
        <fullName evidence="1">Uncharacterized protein</fullName>
    </submittedName>
</protein>
<name>A0A166FCE4_9EURY</name>
<dbReference type="Proteomes" id="UP000077275">
    <property type="component" value="Unassembled WGS sequence"/>
</dbReference>
<keyword evidence="2" id="KW-1185">Reference proteome</keyword>
<comment type="caution">
    <text evidence="1">The sequence shown here is derived from an EMBL/GenBank/DDBJ whole genome shotgun (WGS) entry which is preliminary data.</text>
</comment>
<dbReference type="RefSeq" id="WP_067257654.1">
    <property type="nucleotide sequence ID" value="NZ_LWMW01000033.1"/>
</dbReference>
<sequence length="190" mass="22704">MNGKNNSKNEKLRTVMDILKKGSDETTEEYDKINRTKDGNLKILYEYIKEKVLKWDNDIHIDPSPKDYINFKIDGIDNNIVSFGFKEEHMEVAFSFKPKDDENILNQCKLKNKQSVYRMFITSNEKVNIDQQGHPDPKKLILKIIKNKDNETHYDIKKENGKKIEIDNIIKFYIKRHYEFLIHKYNKFVI</sequence>
<dbReference type="AlphaFoldDB" id="A0A166FCE4"/>
<dbReference type="EMBL" id="LWMW01000033">
    <property type="protein sequence ID" value="KZX17531.1"/>
    <property type="molecule type" value="Genomic_DNA"/>
</dbReference>
<dbReference type="STRING" id="47311.MBCUT_02060"/>